<keyword evidence="1" id="KW-0540">Nuclease</keyword>
<keyword evidence="8" id="KW-0239">DNA-directed DNA polymerase</keyword>
<dbReference type="PANTHER" id="PTHR42648">
    <property type="entry name" value="TRANSPOSASE, PUTATIVE-RELATED"/>
    <property type="match status" value="1"/>
</dbReference>
<dbReference type="GO" id="GO:0003676">
    <property type="term" value="F:nucleic acid binding"/>
    <property type="evidence" value="ECO:0007669"/>
    <property type="project" value="InterPro"/>
</dbReference>
<dbReference type="GO" id="GO:0015074">
    <property type="term" value="P:DNA integration"/>
    <property type="evidence" value="ECO:0007669"/>
    <property type="project" value="UniProtKB-KW"/>
</dbReference>
<dbReference type="PANTHER" id="PTHR42648:SF11">
    <property type="entry name" value="TRANSPOSON TY4-P GAG-POL POLYPROTEIN"/>
    <property type="match status" value="1"/>
</dbReference>
<dbReference type="OrthoDB" id="7555369at2759"/>
<keyword evidence="9" id="KW-0233">DNA recombination</keyword>
<keyword evidence="12" id="KW-1185">Reference proteome</keyword>
<keyword evidence="3" id="KW-0255">Endonuclease</keyword>
<dbReference type="SUPFAM" id="SSF53098">
    <property type="entry name" value="Ribonuclease H-like"/>
    <property type="match status" value="1"/>
</dbReference>
<sequence length="88" mass="10242">MVSNKFNKKPKLIRSDRGREYIDKKLVEEFKKDGISIQLTAPYSPQQNGVAERKNRNLFEMVRCLLSEASLPFQYWGEALSTANYLQN</sequence>
<keyword evidence="8" id="KW-0808">Transferase</keyword>
<evidence type="ECO:0000313" key="12">
    <source>
        <dbReference type="Proteomes" id="UP000036403"/>
    </source>
</evidence>
<keyword evidence="2" id="KW-0479">Metal-binding</keyword>
<dbReference type="STRING" id="67767.A0A0J7K2Z9"/>
<keyword evidence="8" id="KW-0548">Nucleotidyltransferase</keyword>
<dbReference type="InterPro" id="IPR001584">
    <property type="entry name" value="Integrase_cat-core"/>
</dbReference>
<evidence type="ECO:0000256" key="5">
    <source>
        <dbReference type="ARBA" id="ARBA00022842"/>
    </source>
</evidence>
<dbReference type="PaxDb" id="67767-A0A0J7K2Z9"/>
<evidence type="ECO:0000256" key="2">
    <source>
        <dbReference type="ARBA" id="ARBA00022723"/>
    </source>
</evidence>
<evidence type="ECO:0000256" key="4">
    <source>
        <dbReference type="ARBA" id="ARBA00022801"/>
    </source>
</evidence>
<gene>
    <name evidence="11" type="ORF">RF55_17084</name>
</gene>
<keyword evidence="6" id="KW-0229">DNA integration</keyword>
<evidence type="ECO:0000256" key="6">
    <source>
        <dbReference type="ARBA" id="ARBA00022908"/>
    </source>
</evidence>
<evidence type="ECO:0000256" key="8">
    <source>
        <dbReference type="ARBA" id="ARBA00022932"/>
    </source>
</evidence>
<dbReference type="GO" id="GO:0046872">
    <property type="term" value="F:metal ion binding"/>
    <property type="evidence" value="ECO:0007669"/>
    <property type="project" value="UniProtKB-KW"/>
</dbReference>
<name>A0A0J7K2Z9_LASNI</name>
<dbReference type="InterPro" id="IPR036397">
    <property type="entry name" value="RNaseH_sf"/>
</dbReference>
<dbReference type="Gene3D" id="3.30.420.10">
    <property type="entry name" value="Ribonuclease H-like superfamily/Ribonuclease H"/>
    <property type="match status" value="1"/>
</dbReference>
<accession>A0A0J7K2Z9</accession>
<dbReference type="AlphaFoldDB" id="A0A0J7K2Z9"/>
<dbReference type="GO" id="GO:0003887">
    <property type="term" value="F:DNA-directed DNA polymerase activity"/>
    <property type="evidence" value="ECO:0007669"/>
    <property type="project" value="UniProtKB-KW"/>
</dbReference>
<comment type="caution">
    <text evidence="11">The sequence shown here is derived from an EMBL/GenBank/DDBJ whole genome shotgun (WGS) entry which is preliminary data.</text>
</comment>
<evidence type="ECO:0000259" key="10">
    <source>
        <dbReference type="PROSITE" id="PS50994"/>
    </source>
</evidence>
<proteinExistence type="predicted"/>
<keyword evidence="7" id="KW-0695">RNA-directed DNA polymerase</keyword>
<evidence type="ECO:0000256" key="1">
    <source>
        <dbReference type="ARBA" id="ARBA00022722"/>
    </source>
</evidence>
<evidence type="ECO:0000256" key="3">
    <source>
        <dbReference type="ARBA" id="ARBA00022759"/>
    </source>
</evidence>
<organism evidence="11 12">
    <name type="scientific">Lasius niger</name>
    <name type="common">Black garden ant</name>
    <dbReference type="NCBI Taxonomy" id="67767"/>
    <lineage>
        <taxon>Eukaryota</taxon>
        <taxon>Metazoa</taxon>
        <taxon>Ecdysozoa</taxon>
        <taxon>Arthropoda</taxon>
        <taxon>Hexapoda</taxon>
        <taxon>Insecta</taxon>
        <taxon>Pterygota</taxon>
        <taxon>Neoptera</taxon>
        <taxon>Endopterygota</taxon>
        <taxon>Hymenoptera</taxon>
        <taxon>Apocrita</taxon>
        <taxon>Aculeata</taxon>
        <taxon>Formicoidea</taxon>
        <taxon>Formicidae</taxon>
        <taxon>Formicinae</taxon>
        <taxon>Lasius</taxon>
        <taxon>Lasius</taxon>
    </lineage>
</organism>
<dbReference type="GO" id="GO:0006310">
    <property type="term" value="P:DNA recombination"/>
    <property type="evidence" value="ECO:0007669"/>
    <property type="project" value="UniProtKB-KW"/>
</dbReference>
<dbReference type="InterPro" id="IPR012337">
    <property type="entry name" value="RNaseH-like_sf"/>
</dbReference>
<dbReference type="EMBL" id="LBMM01015438">
    <property type="protein sequence ID" value="KMQ84808.1"/>
    <property type="molecule type" value="Genomic_DNA"/>
</dbReference>
<keyword evidence="5" id="KW-0460">Magnesium</keyword>
<feature type="domain" description="Integrase catalytic" evidence="10">
    <location>
        <begin position="1"/>
        <end position="88"/>
    </location>
</feature>
<keyword evidence="4" id="KW-0378">Hydrolase</keyword>
<dbReference type="GO" id="GO:0003964">
    <property type="term" value="F:RNA-directed DNA polymerase activity"/>
    <property type="evidence" value="ECO:0007669"/>
    <property type="project" value="UniProtKB-KW"/>
</dbReference>
<dbReference type="InterPro" id="IPR039537">
    <property type="entry name" value="Retrotran_Ty1/copia-like"/>
</dbReference>
<reference evidence="11 12" key="1">
    <citation type="submission" date="2015-04" db="EMBL/GenBank/DDBJ databases">
        <title>Lasius niger genome sequencing.</title>
        <authorList>
            <person name="Konorov E.A."/>
            <person name="Nikitin M.A."/>
            <person name="Kirill M.V."/>
            <person name="Chang P."/>
        </authorList>
    </citation>
    <scope>NUCLEOTIDE SEQUENCE [LARGE SCALE GENOMIC DNA]</scope>
    <source>
        <tissue evidence="11">Whole</tissue>
    </source>
</reference>
<dbReference type="Proteomes" id="UP000036403">
    <property type="component" value="Unassembled WGS sequence"/>
</dbReference>
<dbReference type="GO" id="GO:0004519">
    <property type="term" value="F:endonuclease activity"/>
    <property type="evidence" value="ECO:0007669"/>
    <property type="project" value="UniProtKB-KW"/>
</dbReference>
<dbReference type="PROSITE" id="PS50994">
    <property type="entry name" value="INTEGRASE"/>
    <property type="match status" value="1"/>
</dbReference>
<protein>
    <submittedName>
        <fullName evidence="11">Copia protein</fullName>
    </submittedName>
</protein>
<dbReference type="GO" id="GO:0016787">
    <property type="term" value="F:hydrolase activity"/>
    <property type="evidence" value="ECO:0007669"/>
    <property type="project" value="UniProtKB-KW"/>
</dbReference>
<evidence type="ECO:0000256" key="9">
    <source>
        <dbReference type="ARBA" id="ARBA00023172"/>
    </source>
</evidence>
<evidence type="ECO:0000313" key="11">
    <source>
        <dbReference type="EMBL" id="KMQ84808.1"/>
    </source>
</evidence>
<evidence type="ECO:0000256" key="7">
    <source>
        <dbReference type="ARBA" id="ARBA00022918"/>
    </source>
</evidence>